<evidence type="ECO:0000256" key="1">
    <source>
        <dbReference type="ARBA" id="ARBA00004123"/>
    </source>
</evidence>
<dbReference type="CDD" id="cd00024">
    <property type="entry name" value="CD_CSD"/>
    <property type="match status" value="1"/>
</dbReference>
<sequence>MPKRALPPIRVLLRLLLASNRYSLILWILIKVPSLLKRRASFKSGNEISKLLEVILRKHISGIGIVAYRIELLSWCKTHNVLHVSALKPYFADKEDASINKPKRPTFEMKRTGKRVAEAIIDHRVTRTSKKDHQEYLVKWSGCSSEQNTWERVKDLGAFKPLLEEYHANMAPRTSSNQMGENVRARSYS</sequence>
<evidence type="ECO:0000256" key="2">
    <source>
        <dbReference type="ARBA" id="ARBA00023242"/>
    </source>
</evidence>
<evidence type="ECO:0000259" key="3">
    <source>
        <dbReference type="PROSITE" id="PS50013"/>
    </source>
</evidence>
<proteinExistence type="predicted"/>
<dbReference type="AlphaFoldDB" id="A0ABD1Q5J9"/>
<dbReference type="InterPro" id="IPR023780">
    <property type="entry name" value="Chromo_domain"/>
</dbReference>
<dbReference type="InterPro" id="IPR051219">
    <property type="entry name" value="Heterochromatin_chromo-domain"/>
</dbReference>
<feature type="domain" description="Chromo" evidence="3">
    <location>
        <begin position="115"/>
        <end position="178"/>
    </location>
</feature>
<evidence type="ECO:0000313" key="5">
    <source>
        <dbReference type="Proteomes" id="UP001604336"/>
    </source>
</evidence>
<comment type="caution">
    <text evidence="4">The sequence shown here is derived from an EMBL/GenBank/DDBJ whole genome shotgun (WGS) entry which is preliminary data.</text>
</comment>
<evidence type="ECO:0000313" key="4">
    <source>
        <dbReference type="EMBL" id="KAL2471469.1"/>
    </source>
</evidence>
<dbReference type="InterPro" id="IPR000953">
    <property type="entry name" value="Chromo/chromo_shadow_dom"/>
</dbReference>
<dbReference type="InterPro" id="IPR016197">
    <property type="entry name" value="Chromo-like_dom_sf"/>
</dbReference>
<dbReference type="Gene3D" id="2.40.50.40">
    <property type="match status" value="1"/>
</dbReference>
<reference evidence="5" key="1">
    <citation type="submission" date="2024-07" db="EMBL/GenBank/DDBJ databases">
        <title>Two chromosome-level genome assemblies of Korean endemic species Abeliophyllum distichum and Forsythia ovata (Oleaceae).</title>
        <authorList>
            <person name="Jang H."/>
        </authorList>
    </citation>
    <scope>NUCLEOTIDE SEQUENCE [LARGE SCALE GENOMIC DNA]</scope>
</reference>
<dbReference type="Proteomes" id="UP001604336">
    <property type="component" value="Unassembled WGS sequence"/>
</dbReference>
<dbReference type="EMBL" id="JBFOLK010000012">
    <property type="protein sequence ID" value="KAL2471469.1"/>
    <property type="molecule type" value="Genomic_DNA"/>
</dbReference>
<dbReference type="PROSITE" id="PS50013">
    <property type="entry name" value="CHROMO_2"/>
    <property type="match status" value="1"/>
</dbReference>
<name>A0ABD1Q5J9_9LAMI</name>
<gene>
    <name evidence="4" type="ORF">Adt_39605</name>
</gene>
<organism evidence="4 5">
    <name type="scientific">Abeliophyllum distichum</name>
    <dbReference type="NCBI Taxonomy" id="126358"/>
    <lineage>
        <taxon>Eukaryota</taxon>
        <taxon>Viridiplantae</taxon>
        <taxon>Streptophyta</taxon>
        <taxon>Embryophyta</taxon>
        <taxon>Tracheophyta</taxon>
        <taxon>Spermatophyta</taxon>
        <taxon>Magnoliopsida</taxon>
        <taxon>eudicotyledons</taxon>
        <taxon>Gunneridae</taxon>
        <taxon>Pentapetalae</taxon>
        <taxon>asterids</taxon>
        <taxon>lamiids</taxon>
        <taxon>Lamiales</taxon>
        <taxon>Oleaceae</taxon>
        <taxon>Forsythieae</taxon>
        <taxon>Abeliophyllum</taxon>
    </lineage>
</organism>
<dbReference type="SMART" id="SM00298">
    <property type="entry name" value="CHROMO"/>
    <property type="match status" value="1"/>
</dbReference>
<dbReference type="GO" id="GO:0005634">
    <property type="term" value="C:nucleus"/>
    <property type="evidence" value="ECO:0007669"/>
    <property type="project" value="UniProtKB-SubCell"/>
</dbReference>
<dbReference type="SUPFAM" id="SSF54160">
    <property type="entry name" value="Chromo domain-like"/>
    <property type="match status" value="1"/>
</dbReference>
<accession>A0ABD1Q5J9</accession>
<protein>
    <recommendedName>
        <fullName evidence="3">Chromo domain-containing protein</fullName>
    </recommendedName>
</protein>
<dbReference type="PANTHER" id="PTHR22812">
    <property type="entry name" value="CHROMOBOX PROTEIN"/>
    <property type="match status" value="1"/>
</dbReference>
<keyword evidence="2" id="KW-0539">Nucleus</keyword>
<keyword evidence="5" id="KW-1185">Reference proteome</keyword>
<comment type="subcellular location">
    <subcellularLocation>
        <location evidence="1">Nucleus</location>
    </subcellularLocation>
</comment>
<dbReference type="Pfam" id="PF00385">
    <property type="entry name" value="Chromo"/>
    <property type="match status" value="1"/>
</dbReference>